<dbReference type="PANTHER" id="PTHR37817">
    <property type="entry name" value="N-ACETYLTRANSFERASE EIS"/>
    <property type="match status" value="1"/>
</dbReference>
<protein>
    <submittedName>
        <fullName evidence="2">GNAT family N-acetyltransferase</fullName>
    </submittedName>
</protein>
<reference evidence="2 3" key="1">
    <citation type="submission" date="2018-09" db="EMBL/GenBank/DDBJ databases">
        <title>YIM 75000 draft genome.</title>
        <authorList>
            <person name="Tang S."/>
            <person name="Feng Y."/>
        </authorList>
    </citation>
    <scope>NUCLEOTIDE SEQUENCE [LARGE SCALE GENOMIC DNA]</scope>
    <source>
        <strain evidence="2 3">YIM 75000</strain>
    </source>
</reference>
<comment type="caution">
    <text evidence="2">The sequence shown here is derived from an EMBL/GenBank/DDBJ whole genome shotgun (WGS) entry which is preliminary data.</text>
</comment>
<dbReference type="PROSITE" id="PS51186">
    <property type="entry name" value="GNAT"/>
    <property type="match status" value="1"/>
</dbReference>
<dbReference type="Pfam" id="PF13530">
    <property type="entry name" value="SCP2_2"/>
    <property type="match status" value="1"/>
</dbReference>
<dbReference type="SUPFAM" id="SSF55729">
    <property type="entry name" value="Acyl-CoA N-acyltransferases (Nat)"/>
    <property type="match status" value="1"/>
</dbReference>
<keyword evidence="3" id="KW-1185">Reference proteome</keyword>
<dbReference type="InterPro" id="IPR036527">
    <property type="entry name" value="SCP2_sterol-bd_dom_sf"/>
</dbReference>
<dbReference type="AlphaFoldDB" id="A0A3A3ZLC1"/>
<dbReference type="GO" id="GO:0034069">
    <property type="term" value="F:aminoglycoside N-acetyltransferase activity"/>
    <property type="evidence" value="ECO:0007669"/>
    <property type="project" value="TreeGrafter"/>
</dbReference>
<dbReference type="SUPFAM" id="SSF55718">
    <property type="entry name" value="SCP-like"/>
    <property type="match status" value="1"/>
</dbReference>
<evidence type="ECO:0000313" key="2">
    <source>
        <dbReference type="EMBL" id="RJK96986.1"/>
    </source>
</evidence>
<dbReference type="InterPro" id="IPR000182">
    <property type="entry name" value="GNAT_dom"/>
</dbReference>
<dbReference type="Pfam" id="PF13527">
    <property type="entry name" value="Acetyltransf_9"/>
    <property type="match status" value="1"/>
</dbReference>
<feature type="domain" description="N-acetyltransferase" evidence="1">
    <location>
        <begin position="4"/>
        <end position="150"/>
    </location>
</feature>
<dbReference type="OrthoDB" id="3498897at2"/>
<keyword evidence="2" id="KW-0808">Transferase</keyword>
<accession>A0A3A3ZLC1</accession>
<dbReference type="InterPro" id="IPR041380">
    <property type="entry name" value="Acetyltransf_17"/>
</dbReference>
<name>A0A3A3ZLC1_9ACTN</name>
<sequence>MPAADVRPLEPDDLHAAWRLGKEAFAGRAAEPPRWALEPAPGLTRWGAFDARGRLVGKAVDLHQERWWGGRAVRAADVGGVAVAPEARGQGVGRALLTALLAGARERGVATSALFPTTAGPYRALGWEVAGDLTTLDLPTADLPVLAPRTTLRGGTEEDLPAAQDAYAAGARATDGLLTAFAPRGAALDDADGLTLVEDAGRVVAWALWSREGGYGPGGVLAVQDLAAATPAGADGLVALLRGWASVAPTVRLRAVPGGPLAARLPVERARVHERETWMLRAVDLVRAVEDRGWPTAVAGRLVLRVEDPAAPWNTGTWELAVEGGRGALRPTDAPPAAALGPRALALLLSGSASGAAVALAGLADVGSDPSVLDLLAAGGPLRLLDSF</sequence>
<organism evidence="2 3">
    <name type="scientific">Vallicoccus soli</name>
    <dbReference type="NCBI Taxonomy" id="2339232"/>
    <lineage>
        <taxon>Bacteria</taxon>
        <taxon>Bacillati</taxon>
        <taxon>Actinomycetota</taxon>
        <taxon>Actinomycetes</taxon>
        <taxon>Motilibacterales</taxon>
        <taxon>Vallicoccaceae</taxon>
        <taxon>Vallicoccus</taxon>
    </lineage>
</organism>
<dbReference type="Proteomes" id="UP000265614">
    <property type="component" value="Unassembled WGS sequence"/>
</dbReference>
<proteinExistence type="predicted"/>
<dbReference type="Gene3D" id="3.40.630.30">
    <property type="match status" value="2"/>
</dbReference>
<evidence type="ECO:0000313" key="3">
    <source>
        <dbReference type="Proteomes" id="UP000265614"/>
    </source>
</evidence>
<dbReference type="InterPro" id="IPR051554">
    <property type="entry name" value="Acetyltransferase_Eis"/>
</dbReference>
<dbReference type="PANTHER" id="PTHR37817:SF1">
    <property type="entry name" value="N-ACETYLTRANSFERASE EIS"/>
    <property type="match status" value="1"/>
</dbReference>
<dbReference type="GO" id="GO:0030649">
    <property type="term" value="P:aminoglycoside antibiotic catabolic process"/>
    <property type="evidence" value="ECO:0007669"/>
    <property type="project" value="TreeGrafter"/>
</dbReference>
<gene>
    <name evidence="2" type="ORF">D5H78_07035</name>
</gene>
<dbReference type="Pfam" id="PF17668">
    <property type="entry name" value="Acetyltransf_17"/>
    <property type="match status" value="1"/>
</dbReference>
<dbReference type="EMBL" id="QZEZ01000002">
    <property type="protein sequence ID" value="RJK96986.1"/>
    <property type="molecule type" value="Genomic_DNA"/>
</dbReference>
<evidence type="ECO:0000259" key="1">
    <source>
        <dbReference type="PROSITE" id="PS51186"/>
    </source>
</evidence>
<dbReference type="InterPro" id="IPR016181">
    <property type="entry name" value="Acyl_CoA_acyltransferase"/>
</dbReference>
<dbReference type="Gene3D" id="3.30.1050.10">
    <property type="entry name" value="SCP2 sterol-binding domain"/>
    <property type="match status" value="1"/>
</dbReference>
<dbReference type="RefSeq" id="WP_119949702.1">
    <property type="nucleotide sequence ID" value="NZ_QZEZ01000002.1"/>
</dbReference>
<dbReference type="InterPro" id="IPR025559">
    <property type="entry name" value="Eis_dom"/>
</dbReference>